<keyword evidence="1" id="KW-1133">Transmembrane helix</keyword>
<dbReference type="EMBL" id="JADOUF010000001">
    <property type="protein sequence ID" value="MBG6137016.1"/>
    <property type="molecule type" value="Genomic_DNA"/>
</dbReference>
<evidence type="ECO:0000313" key="3">
    <source>
        <dbReference type="Proteomes" id="UP000622552"/>
    </source>
</evidence>
<feature type="transmembrane region" description="Helical" evidence="1">
    <location>
        <begin position="273"/>
        <end position="292"/>
    </location>
</feature>
<feature type="transmembrane region" description="Helical" evidence="1">
    <location>
        <begin position="212"/>
        <end position="234"/>
    </location>
</feature>
<keyword evidence="3" id="KW-1185">Reference proteome</keyword>
<feature type="transmembrane region" description="Helical" evidence="1">
    <location>
        <begin position="21"/>
        <end position="42"/>
    </location>
</feature>
<name>A0A8J7KKQ7_9ACTN</name>
<gene>
    <name evidence="2" type="ORF">IW245_003210</name>
</gene>
<evidence type="ECO:0000313" key="2">
    <source>
        <dbReference type="EMBL" id="MBG6137016.1"/>
    </source>
</evidence>
<feature type="transmembrane region" description="Helical" evidence="1">
    <location>
        <begin position="179"/>
        <end position="200"/>
    </location>
</feature>
<keyword evidence="1" id="KW-0472">Membrane</keyword>
<accession>A0A8J7KKQ7</accession>
<dbReference type="RefSeq" id="WP_231398817.1">
    <property type="nucleotide sequence ID" value="NZ_BONS01000022.1"/>
</dbReference>
<feature type="transmembrane region" description="Helical" evidence="1">
    <location>
        <begin position="332"/>
        <end position="352"/>
    </location>
</feature>
<reference evidence="2" key="1">
    <citation type="submission" date="2020-11" db="EMBL/GenBank/DDBJ databases">
        <title>Sequencing the genomes of 1000 actinobacteria strains.</title>
        <authorList>
            <person name="Klenk H.-P."/>
        </authorList>
    </citation>
    <scope>NUCLEOTIDE SEQUENCE</scope>
    <source>
        <strain evidence="2">DSM 45356</strain>
    </source>
</reference>
<proteinExistence type="predicted"/>
<comment type="caution">
    <text evidence="2">The sequence shown here is derived from an EMBL/GenBank/DDBJ whole genome shotgun (WGS) entry which is preliminary data.</text>
</comment>
<evidence type="ECO:0008006" key="4">
    <source>
        <dbReference type="Google" id="ProtNLM"/>
    </source>
</evidence>
<dbReference type="Proteomes" id="UP000622552">
    <property type="component" value="Unassembled WGS sequence"/>
</dbReference>
<dbReference type="AlphaFoldDB" id="A0A8J7KKQ7"/>
<organism evidence="2 3">
    <name type="scientific">Longispora fulva</name>
    <dbReference type="NCBI Taxonomy" id="619741"/>
    <lineage>
        <taxon>Bacteria</taxon>
        <taxon>Bacillati</taxon>
        <taxon>Actinomycetota</taxon>
        <taxon>Actinomycetes</taxon>
        <taxon>Micromonosporales</taxon>
        <taxon>Micromonosporaceae</taxon>
        <taxon>Longispora</taxon>
    </lineage>
</organism>
<feature type="transmembrane region" description="Helical" evidence="1">
    <location>
        <begin position="246"/>
        <end position="266"/>
    </location>
</feature>
<sequence>MLSPPVDDAQRITSGRQFWRFALTVSVVGVAVQLALTAYYLGMGHAPKPHDLPVGVMATAAQLPKVTSTLEADGAFTVRTYPSVDAMTAAIRHRDIYGGVDLTAAEPHLYIATAAGPSAAAVLRGTYTTVMQQQTAQKLDQLAGQATEVPLTAVRALTAPPAVTDVVPLPADDRNGSSIGFLVQALALGGTIASTGLGQLIPRARRQARRGLAHMTTLIVYALGSAAIVLWSMSWFGVGAGANHMALFWEFTLVSLAITASTAGAVSLIGPAGALAGLFYFTIGTVISGASIPPEFLPAFGHHLGQALPTGAGVQAVRDSLYFPAVSLHRPLTTLALYAGLGCLVILVTNALPNRSDRTSEFEITLQPHQPVPPSTD</sequence>
<protein>
    <recommendedName>
        <fullName evidence="4">DUF3533 domain-containing protein</fullName>
    </recommendedName>
</protein>
<evidence type="ECO:0000256" key="1">
    <source>
        <dbReference type="SAM" id="Phobius"/>
    </source>
</evidence>
<keyword evidence="1" id="KW-0812">Transmembrane</keyword>